<proteinExistence type="predicted"/>
<accession>A0A6J4N3B3</accession>
<organism evidence="2">
    <name type="scientific">uncultured Nocardioidaceae bacterium</name>
    <dbReference type="NCBI Taxonomy" id="253824"/>
    <lineage>
        <taxon>Bacteria</taxon>
        <taxon>Bacillati</taxon>
        <taxon>Actinomycetota</taxon>
        <taxon>Actinomycetes</taxon>
        <taxon>Propionibacteriales</taxon>
        <taxon>Nocardioidaceae</taxon>
        <taxon>environmental samples</taxon>
    </lineage>
</organism>
<feature type="compositionally biased region" description="Basic and acidic residues" evidence="1">
    <location>
        <begin position="1"/>
        <end position="11"/>
    </location>
</feature>
<feature type="region of interest" description="Disordered" evidence="1">
    <location>
        <begin position="1"/>
        <end position="27"/>
    </location>
</feature>
<dbReference type="EMBL" id="CADCUL010000131">
    <property type="protein sequence ID" value="CAA9376529.1"/>
    <property type="molecule type" value="Genomic_DNA"/>
</dbReference>
<name>A0A6J4N3B3_9ACTN</name>
<reference evidence="2" key="1">
    <citation type="submission" date="2020-02" db="EMBL/GenBank/DDBJ databases">
        <authorList>
            <person name="Meier V. D."/>
        </authorList>
    </citation>
    <scope>NUCLEOTIDE SEQUENCE</scope>
    <source>
        <strain evidence="2">AVDCRST_MAG21</strain>
    </source>
</reference>
<gene>
    <name evidence="2" type="ORF">AVDCRST_MAG21-1289</name>
</gene>
<sequence length="82" mass="9055">MCSEPLAEKWEGSTQGASPPDPEERYRDERVRLPAEEGARLVFLRGVIDEGTSRGWKMVSVAKQQGADVLLVTWDTQGPILG</sequence>
<evidence type="ECO:0000313" key="2">
    <source>
        <dbReference type="EMBL" id="CAA9376529.1"/>
    </source>
</evidence>
<dbReference type="AlphaFoldDB" id="A0A6J4N3B3"/>
<protein>
    <submittedName>
        <fullName evidence="2">Uncharacterized protein</fullName>
    </submittedName>
</protein>
<evidence type="ECO:0000256" key="1">
    <source>
        <dbReference type="SAM" id="MobiDB-lite"/>
    </source>
</evidence>